<dbReference type="EMBL" id="CAKMRJ010003334">
    <property type="protein sequence ID" value="CAH1430234.1"/>
    <property type="molecule type" value="Genomic_DNA"/>
</dbReference>
<evidence type="ECO:0000313" key="1">
    <source>
        <dbReference type="EMBL" id="CAH1430234.1"/>
    </source>
</evidence>
<reference evidence="1 2" key="1">
    <citation type="submission" date="2022-01" db="EMBL/GenBank/DDBJ databases">
        <authorList>
            <person name="Xiong W."/>
            <person name="Schranz E."/>
        </authorList>
    </citation>
    <scope>NUCLEOTIDE SEQUENCE [LARGE SCALE GENOMIC DNA]</scope>
</reference>
<comment type="caution">
    <text evidence="1">The sequence shown here is derived from an EMBL/GenBank/DDBJ whole genome shotgun (WGS) entry which is preliminary data.</text>
</comment>
<gene>
    <name evidence="1" type="ORF">LVIROSA_LOCUS17030</name>
</gene>
<keyword evidence="2" id="KW-1185">Reference proteome</keyword>
<proteinExistence type="predicted"/>
<sequence length="85" mass="9631">MVSVVGFSRDILKEIEELGFSCSSRFLHSDLSRVSFCRFIVRSLSTLAASRVKSTHKPRLFGGFDGVVTEPKELRSVRPLMWKVL</sequence>
<name>A0AAU9N1J9_9ASTR</name>
<dbReference type="Proteomes" id="UP001157418">
    <property type="component" value="Unassembled WGS sequence"/>
</dbReference>
<evidence type="ECO:0000313" key="2">
    <source>
        <dbReference type="Proteomes" id="UP001157418"/>
    </source>
</evidence>
<accession>A0AAU9N1J9</accession>
<organism evidence="1 2">
    <name type="scientific">Lactuca virosa</name>
    <dbReference type="NCBI Taxonomy" id="75947"/>
    <lineage>
        <taxon>Eukaryota</taxon>
        <taxon>Viridiplantae</taxon>
        <taxon>Streptophyta</taxon>
        <taxon>Embryophyta</taxon>
        <taxon>Tracheophyta</taxon>
        <taxon>Spermatophyta</taxon>
        <taxon>Magnoliopsida</taxon>
        <taxon>eudicotyledons</taxon>
        <taxon>Gunneridae</taxon>
        <taxon>Pentapetalae</taxon>
        <taxon>asterids</taxon>
        <taxon>campanulids</taxon>
        <taxon>Asterales</taxon>
        <taxon>Asteraceae</taxon>
        <taxon>Cichorioideae</taxon>
        <taxon>Cichorieae</taxon>
        <taxon>Lactucinae</taxon>
        <taxon>Lactuca</taxon>
    </lineage>
</organism>
<dbReference type="AlphaFoldDB" id="A0AAU9N1J9"/>
<protein>
    <submittedName>
        <fullName evidence="1">Uncharacterized protein</fullName>
    </submittedName>
</protein>